<dbReference type="Pfam" id="PF13843">
    <property type="entry name" value="DDE_Tnp_1_7"/>
    <property type="match status" value="1"/>
</dbReference>
<evidence type="ECO:0000313" key="4">
    <source>
        <dbReference type="Proteomes" id="UP000518266"/>
    </source>
</evidence>
<dbReference type="OrthoDB" id="123207at2759"/>
<dbReference type="Proteomes" id="UP000518266">
    <property type="component" value="Unassembled WGS sequence"/>
</dbReference>
<feature type="region of interest" description="Disordered" evidence="1">
    <location>
        <begin position="48"/>
        <end position="91"/>
    </location>
</feature>
<reference evidence="3 4" key="1">
    <citation type="submission" date="2020-03" db="EMBL/GenBank/DDBJ databases">
        <title>Dissostichus mawsoni Genome sequencing and assembly.</title>
        <authorList>
            <person name="Park H."/>
        </authorList>
    </citation>
    <scope>NUCLEOTIDE SEQUENCE [LARGE SCALE GENOMIC DNA]</scope>
    <source>
        <strain evidence="3">DM0001</strain>
        <tissue evidence="3">Muscle</tissue>
    </source>
</reference>
<name>A0A7J5XKE9_DISMA</name>
<keyword evidence="4" id="KW-1185">Reference proteome</keyword>
<feature type="compositionally biased region" description="Polar residues" evidence="1">
    <location>
        <begin position="55"/>
        <end position="73"/>
    </location>
</feature>
<dbReference type="EMBL" id="JAAKFY010000023">
    <property type="protein sequence ID" value="KAF3837077.1"/>
    <property type="molecule type" value="Genomic_DNA"/>
</dbReference>
<evidence type="ECO:0000259" key="2">
    <source>
        <dbReference type="Pfam" id="PF13843"/>
    </source>
</evidence>
<proteinExistence type="predicted"/>
<feature type="domain" description="PiggyBac transposable element-derived protein" evidence="2">
    <location>
        <begin position="1"/>
        <end position="46"/>
    </location>
</feature>
<dbReference type="InterPro" id="IPR029526">
    <property type="entry name" value="PGBD"/>
</dbReference>
<evidence type="ECO:0000313" key="3">
    <source>
        <dbReference type="EMBL" id="KAF3837077.1"/>
    </source>
</evidence>
<accession>A0A7J5XKE9</accession>
<comment type="caution">
    <text evidence="3">The sequence shown here is derived from an EMBL/GenBank/DDBJ whole genome shotgun (WGS) entry which is preliminary data.</text>
</comment>
<protein>
    <recommendedName>
        <fullName evidence="2">PiggyBac transposable element-derived protein domain-containing protein</fullName>
    </recommendedName>
</protein>
<sequence>MKLASTLPEGQNYKIYADNYFTCVPLVVKLLDRGIHYVGTARQRTTIFRQREPSSDVTSRSPLNAQKRPSSGDGSPPNGAPSKRSQPPLDVRKDLMAHFPVKTKRGRCRHCSKGYTTHNAPRRWWAAPRSAPGSEPPQGHTAGVHVDGAGRLLHHTLYPAAAVHLHLGHALSFARFPPCLPSAPQVWPPSCYLAASLSRFGVGLSKLSVLLLG</sequence>
<evidence type="ECO:0000256" key="1">
    <source>
        <dbReference type="SAM" id="MobiDB-lite"/>
    </source>
</evidence>
<dbReference type="AlphaFoldDB" id="A0A7J5XKE9"/>
<gene>
    <name evidence="3" type="ORF">F7725_004541</name>
</gene>
<organism evidence="3 4">
    <name type="scientific">Dissostichus mawsoni</name>
    <name type="common">Antarctic cod</name>
    <dbReference type="NCBI Taxonomy" id="36200"/>
    <lineage>
        <taxon>Eukaryota</taxon>
        <taxon>Metazoa</taxon>
        <taxon>Chordata</taxon>
        <taxon>Craniata</taxon>
        <taxon>Vertebrata</taxon>
        <taxon>Euteleostomi</taxon>
        <taxon>Actinopterygii</taxon>
        <taxon>Neopterygii</taxon>
        <taxon>Teleostei</taxon>
        <taxon>Neoteleostei</taxon>
        <taxon>Acanthomorphata</taxon>
        <taxon>Eupercaria</taxon>
        <taxon>Perciformes</taxon>
        <taxon>Notothenioidei</taxon>
        <taxon>Nototheniidae</taxon>
        <taxon>Dissostichus</taxon>
    </lineage>
</organism>